<comment type="caution">
    <text evidence="1">The sequence shown here is derived from an EMBL/GenBank/DDBJ whole genome shotgun (WGS) entry which is preliminary data.</text>
</comment>
<evidence type="ECO:0008006" key="3">
    <source>
        <dbReference type="Google" id="ProtNLM"/>
    </source>
</evidence>
<evidence type="ECO:0000313" key="2">
    <source>
        <dbReference type="Proteomes" id="UP001314205"/>
    </source>
</evidence>
<reference evidence="1 2" key="1">
    <citation type="submission" date="2023-11" db="EMBL/GenBank/DDBJ databases">
        <authorList>
            <person name="Hedman E."/>
            <person name="Englund M."/>
            <person name="Stromberg M."/>
            <person name="Nyberg Akerstrom W."/>
            <person name="Nylinder S."/>
            <person name="Jareborg N."/>
            <person name="Kallberg Y."/>
            <person name="Kronander E."/>
        </authorList>
    </citation>
    <scope>NUCLEOTIDE SEQUENCE [LARGE SCALE GENOMIC DNA]</scope>
</reference>
<name>A0AAV1LD53_9NEOP</name>
<organism evidence="1 2">
    <name type="scientific">Parnassius mnemosyne</name>
    <name type="common">clouded apollo</name>
    <dbReference type="NCBI Taxonomy" id="213953"/>
    <lineage>
        <taxon>Eukaryota</taxon>
        <taxon>Metazoa</taxon>
        <taxon>Ecdysozoa</taxon>
        <taxon>Arthropoda</taxon>
        <taxon>Hexapoda</taxon>
        <taxon>Insecta</taxon>
        <taxon>Pterygota</taxon>
        <taxon>Neoptera</taxon>
        <taxon>Endopterygota</taxon>
        <taxon>Lepidoptera</taxon>
        <taxon>Glossata</taxon>
        <taxon>Ditrysia</taxon>
        <taxon>Papilionoidea</taxon>
        <taxon>Papilionidae</taxon>
        <taxon>Parnassiinae</taxon>
        <taxon>Parnassini</taxon>
        <taxon>Parnassius</taxon>
        <taxon>Driopa</taxon>
    </lineage>
</organism>
<gene>
    <name evidence="1" type="ORF">PARMNEM_LOCUS12272</name>
</gene>
<sequence length="221" mass="26119">METAPSTWRPFKEFVSPRKKRKMSHFSISEKVMIINVFKYVKESCPADKYPSKKDMKDKTADILGISKSAVYRILKEYTDTDTVKPTASPKKRLSLIEKIDRFDKSCIRPIVHSFYLKGELLTAKKVLHIINKDESLPNMDFTSLNKLMKHLKFKYDKRRRNNGLIDRDDIALWRIKYLKNMKTYRQQQRQIYYLDETWVNAGETSSESSYSDTEESDSDF</sequence>
<evidence type="ECO:0000313" key="1">
    <source>
        <dbReference type="EMBL" id="CAK1592264.1"/>
    </source>
</evidence>
<dbReference type="PANTHER" id="PTHR33939">
    <property type="entry name" value="PROTEIN CBG22215"/>
    <property type="match status" value="1"/>
</dbReference>
<protein>
    <recommendedName>
        <fullName evidence="3">Transposase</fullName>
    </recommendedName>
</protein>
<dbReference type="PANTHER" id="PTHR33939:SF1">
    <property type="entry name" value="DUF4371 DOMAIN-CONTAINING PROTEIN"/>
    <property type="match status" value="1"/>
</dbReference>
<dbReference type="Proteomes" id="UP001314205">
    <property type="component" value="Unassembled WGS sequence"/>
</dbReference>
<keyword evidence="2" id="KW-1185">Reference proteome</keyword>
<dbReference type="EMBL" id="CAVLGL010000087">
    <property type="protein sequence ID" value="CAK1592264.1"/>
    <property type="molecule type" value="Genomic_DNA"/>
</dbReference>
<dbReference type="AlphaFoldDB" id="A0AAV1LD53"/>
<accession>A0AAV1LD53</accession>
<proteinExistence type="predicted"/>